<sequence>MCLVFPYVGIIQIRLRVETNQFPLSRLQPAPLFCNFTFLLYCQLKKMARLYSVMFCKKQKSRKGRQNLQTLKRESVCAIL</sequence>
<reference evidence="1 2" key="1">
    <citation type="submission" date="2007-03" db="EMBL/GenBank/DDBJ databases">
        <authorList>
            <person name="Fulton L."/>
            <person name="Clifton S."/>
            <person name="Fulton B."/>
            <person name="Xu J."/>
            <person name="Minx P."/>
            <person name="Pepin K.H."/>
            <person name="Johnson M."/>
            <person name="Thiruvilangam P."/>
            <person name="Bhonagiri V."/>
            <person name="Nash W.E."/>
            <person name="Mardis E.R."/>
            <person name="Wilson R.K."/>
        </authorList>
    </citation>
    <scope>NUCLEOTIDE SEQUENCE [LARGE SCALE GENOMIC DNA]</scope>
    <source>
        <strain evidence="1 2">ATCC 29174</strain>
    </source>
</reference>
<organism evidence="1 2">
    <name type="scientific">Blautia obeum ATCC 29174</name>
    <dbReference type="NCBI Taxonomy" id="411459"/>
    <lineage>
        <taxon>Bacteria</taxon>
        <taxon>Bacillati</taxon>
        <taxon>Bacillota</taxon>
        <taxon>Clostridia</taxon>
        <taxon>Lachnospirales</taxon>
        <taxon>Lachnospiraceae</taxon>
        <taxon>Blautia</taxon>
    </lineage>
</organism>
<dbReference type="Proteomes" id="UP000006002">
    <property type="component" value="Unassembled WGS sequence"/>
</dbReference>
<evidence type="ECO:0000313" key="2">
    <source>
        <dbReference type="Proteomes" id="UP000006002"/>
    </source>
</evidence>
<evidence type="ECO:0000313" key="1">
    <source>
        <dbReference type="EMBL" id="EDM89087.1"/>
    </source>
</evidence>
<accession>A5ZMJ3</accession>
<dbReference type="AlphaFoldDB" id="A5ZMJ3"/>
<dbReference type="EMBL" id="AAVO02000001">
    <property type="protein sequence ID" value="EDM89087.1"/>
    <property type="molecule type" value="Genomic_DNA"/>
</dbReference>
<name>A5ZMJ3_9FIRM</name>
<reference evidence="1 2" key="2">
    <citation type="submission" date="2007-04" db="EMBL/GenBank/DDBJ databases">
        <title>Draft genome sequence of Ruminococcus obeum (ATCC 29174).</title>
        <authorList>
            <person name="Sudarsanam P."/>
            <person name="Ley R."/>
            <person name="Guruge J."/>
            <person name="Turnbaugh P.J."/>
            <person name="Mahowald M."/>
            <person name="Liep D."/>
            <person name="Gordon J."/>
        </authorList>
    </citation>
    <scope>NUCLEOTIDE SEQUENCE [LARGE SCALE GENOMIC DNA]</scope>
    <source>
        <strain evidence="1 2">ATCC 29174</strain>
    </source>
</reference>
<dbReference type="HOGENOM" id="CLU_2582704_0_0_9"/>
<gene>
    <name evidence="1" type="ORF">RUMOBE_00210</name>
</gene>
<proteinExistence type="predicted"/>
<comment type="caution">
    <text evidence="1">The sequence shown here is derived from an EMBL/GenBank/DDBJ whole genome shotgun (WGS) entry which is preliminary data.</text>
</comment>
<protein>
    <submittedName>
        <fullName evidence="1">Uncharacterized protein</fullName>
    </submittedName>
</protein>